<comment type="caution">
    <text evidence="2">The sequence shown here is derived from an EMBL/GenBank/DDBJ whole genome shotgun (WGS) entry which is preliminary data.</text>
</comment>
<evidence type="ECO:0000313" key="2">
    <source>
        <dbReference type="EMBL" id="RST83438.1"/>
    </source>
</evidence>
<reference evidence="2 3" key="1">
    <citation type="submission" date="2018-12" db="EMBL/GenBank/DDBJ databases">
        <title>Mesorhizobium carbonis sp. nov., isolated from coal mine water.</title>
        <authorList>
            <person name="Xin W."/>
            <person name="Xu Z."/>
            <person name="Xiang F."/>
            <person name="Zhang J."/>
            <person name="Xi L."/>
            <person name="Liu J."/>
        </authorList>
    </citation>
    <scope>NUCLEOTIDE SEQUENCE [LARGE SCALE GENOMIC DNA]</scope>
    <source>
        <strain evidence="2 3">B2.3</strain>
    </source>
</reference>
<organism evidence="2 3">
    <name type="scientific">Aquibium carbonis</name>
    <dbReference type="NCBI Taxonomy" id="2495581"/>
    <lineage>
        <taxon>Bacteria</taxon>
        <taxon>Pseudomonadati</taxon>
        <taxon>Pseudomonadota</taxon>
        <taxon>Alphaproteobacteria</taxon>
        <taxon>Hyphomicrobiales</taxon>
        <taxon>Phyllobacteriaceae</taxon>
        <taxon>Aquibium</taxon>
    </lineage>
</organism>
<protein>
    <submittedName>
        <fullName evidence="2">Uncharacterized protein</fullName>
    </submittedName>
</protein>
<dbReference type="AlphaFoldDB" id="A0A3S0A3Y4"/>
<keyword evidence="3" id="KW-1185">Reference proteome</keyword>
<proteinExistence type="predicted"/>
<dbReference type="EMBL" id="RWKW01000104">
    <property type="protein sequence ID" value="RST83438.1"/>
    <property type="molecule type" value="Genomic_DNA"/>
</dbReference>
<dbReference type="OrthoDB" id="8159761at2"/>
<accession>A0A3S0A3Y4</accession>
<evidence type="ECO:0000313" key="3">
    <source>
        <dbReference type="Proteomes" id="UP000278398"/>
    </source>
</evidence>
<sequence length="272" mass="27804">MRALVATTISLLVCLSGSALANSRGWDSSSYPGEPGQPAVGCSVSTNDDFWTCLAVRCEKDGALGLYFLNSDGGLNGSFSIAIDGEAFRVGQQPAGEGTAFPTRLTGDVASIVARLKTGRQVRLVDTSPPLNEGFDTIPLRGSSRAIGAVEAACAPAGGTPVSAGALLRNAAGKVSIGDLSRARDCAFAETTGVVGKVRRGGPGGGIDGMTFVDDRFGSGFINVEPLSGPDLQARRATLEHLLKAGRRLSIGVHGCGAGGRVEELVSATERP</sequence>
<gene>
    <name evidence="2" type="ORF">EJC49_22585</name>
</gene>
<keyword evidence="1" id="KW-0732">Signal</keyword>
<evidence type="ECO:0000256" key="1">
    <source>
        <dbReference type="SAM" id="SignalP"/>
    </source>
</evidence>
<feature type="signal peptide" evidence="1">
    <location>
        <begin position="1"/>
        <end position="21"/>
    </location>
</feature>
<name>A0A3S0A3Y4_9HYPH</name>
<dbReference type="RefSeq" id="WP_126702191.1">
    <property type="nucleotide sequence ID" value="NZ_RWKW01000104.1"/>
</dbReference>
<feature type="chain" id="PRO_5018736929" evidence="1">
    <location>
        <begin position="22"/>
        <end position="272"/>
    </location>
</feature>
<dbReference type="Proteomes" id="UP000278398">
    <property type="component" value="Unassembled WGS sequence"/>
</dbReference>